<dbReference type="InterPro" id="IPR017972">
    <property type="entry name" value="Cyt_P450_CS"/>
</dbReference>
<dbReference type="PRINTS" id="PR00385">
    <property type="entry name" value="P450"/>
</dbReference>
<dbReference type="InterPro" id="IPR001128">
    <property type="entry name" value="Cyt_P450"/>
</dbReference>
<dbReference type="InterPro" id="IPR036396">
    <property type="entry name" value="Cyt_P450_sf"/>
</dbReference>
<keyword evidence="7 13" id="KW-0479">Metal-binding</keyword>
<proteinExistence type="inferred from homology"/>
<comment type="pathway">
    <text evidence="3">Secondary metabolite biosynthesis.</text>
</comment>
<evidence type="ECO:0000256" key="13">
    <source>
        <dbReference type="PIRSR" id="PIRSR602401-1"/>
    </source>
</evidence>
<keyword evidence="12" id="KW-0472">Membrane</keyword>
<keyword evidence="5 13" id="KW-0349">Heme</keyword>
<evidence type="ECO:0000313" key="15">
    <source>
        <dbReference type="EMBL" id="OCH85714.1"/>
    </source>
</evidence>
<keyword evidence="8" id="KW-1133">Transmembrane helix</keyword>
<dbReference type="Pfam" id="PF00067">
    <property type="entry name" value="p450"/>
    <property type="match status" value="1"/>
</dbReference>
<evidence type="ECO:0000256" key="7">
    <source>
        <dbReference type="ARBA" id="ARBA00022723"/>
    </source>
</evidence>
<dbReference type="Gene3D" id="1.10.630.10">
    <property type="entry name" value="Cytochrome P450"/>
    <property type="match status" value="1"/>
</dbReference>
<keyword evidence="6" id="KW-0812">Transmembrane</keyword>
<protein>
    <submittedName>
        <fullName evidence="15">Cytochrome P450</fullName>
    </submittedName>
</protein>
<evidence type="ECO:0000256" key="8">
    <source>
        <dbReference type="ARBA" id="ARBA00022989"/>
    </source>
</evidence>
<dbReference type="InterPro" id="IPR002401">
    <property type="entry name" value="Cyt_P450_E_grp-I"/>
</dbReference>
<feature type="binding site" description="axial binding residue" evidence="13">
    <location>
        <position position="458"/>
    </location>
    <ligand>
        <name>heme</name>
        <dbReference type="ChEBI" id="CHEBI:30413"/>
    </ligand>
    <ligandPart>
        <name>Fe</name>
        <dbReference type="ChEBI" id="CHEBI:18248"/>
    </ligandPart>
</feature>
<evidence type="ECO:0000256" key="3">
    <source>
        <dbReference type="ARBA" id="ARBA00005179"/>
    </source>
</evidence>
<evidence type="ECO:0000256" key="14">
    <source>
        <dbReference type="RuleBase" id="RU000461"/>
    </source>
</evidence>
<dbReference type="PRINTS" id="PR00463">
    <property type="entry name" value="EP450I"/>
</dbReference>
<accession>A0A8E2ALU7</accession>
<keyword evidence="10 13" id="KW-0408">Iron</keyword>
<dbReference type="PROSITE" id="PS00086">
    <property type="entry name" value="CYTOCHROME_P450"/>
    <property type="match status" value="1"/>
</dbReference>
<evidence type="ECO:0000256" key="1">
    <source>
        <dbReference type="ARBA" id="ARBA00001971"/>
    </source>
</evidence>
<evidence type="ECO:0000256" key="12">
    <source>
        <dbReference type="ARBA" id="ARBA00023136"/>
    </source>
</evidence>
<sequence length="528" mass="59119">MAFSPSLAIFVATVLLVKWLYKRTRSSSISGLPIPPGPPRLPVLGNYFDVPRDRPAQTYLQMGQRLGNSQCRPTFWHVDCRAGSDVICLKTMGTHIVVLNSLAAIDELLEKRSSIYSDRPYSLMLCDLVGLGWSTPMLPYGDEWKLSRKMYQHALGFDKQCQMIEQREARALLSRLLDSPDGFIGHVRLMTGAVMLGIAYGIDVQPKDDPLKHIAEEANRVAAVAANAGVYLVDVLPILKYVPSWMPGAKFKREAEYFRKWADALLRAPYEVVRKRMLEGGLSDCAASWLMDAFLVDGKDKPFTEHVIKGTVATMYMAGSDTTVSTLTTFFLAMVLHPEIQAFAQNELDQVLAGSRLPELHDQPLLPFITAIVKECLRWKPVLPLDFAHRLTEDDMYRGYYLPEGSICLANIWAVLHNEDVYPNPSIFNPQRFMRNGKLDPDVLDPAEAAFGFGRRICPGKFLAQDELWITVASILATLNITKAIDANGVEITPMTDDLPGLLSYPKPFRCTIRPRSETHASLVRETV</sequence>
<dbReference type="GO" id="GO:0016705">
    <property type="term" value="F:oxidoreductase activity, acting on paired donors, with incorporation or reduction of molecular oxygen"/>
    <property type="evidence" value="ECO:0007669"/>
    <property type="project" value="InterPro"/>
</dbReference>
<evidence type="ECO:0000256" key="4">
    <source>
        <dbReference type="ARBA" id="ARBA00010617"/>
    </source>
</evidence>
<keyword evidence="9 14" id="KW-0560">Oxidoreductase</keyword>
<evidence type="ECO:0000256" key="6">
    <source>
        <dbReference type="ARBA" id="ARBA00022692"/>
    </source>
</evidence>
<evidence type="ECO:0000256" key="11">
    <source>
        <dbReference type="ARBA" id="ARBA00023033"/>
    </source>
</evidence>
<dbReference type="GO" id="GO:0004497">
    <property type="term" value="F:monooxygenase activity"/>
    <property type="evidence" value="ECO:0007669"/>
    <property type="project" value="UniProtKB-KW"/>
</dbReference>
<comment type="cofactor">
    <cofactor evidence="1 13">
        <name>heme</name>
        <dbReference type="ChEBI" id="CHEBI:30413"/>
    </cofactor>
</comment>
<dbReference type="AlphaFoldDB" id="A0A8E2ALU7"/>
<evidence type="ECO:0000256" key="2">
    <source>
        <dbReference type="ARBA" id="ARBA00004167"/>
    </source>
</evidence>
<dbReference type="PANTHER" id="PTHR46300">
    <property type="entry name" value="P450, PUTATIVE (EUROFUNG)-RELATED-RELATED"/>
    <property type="match status" value="1"/>
</dbReference>
<dbReference type="InterPro" id="IPR050364">
    <property type="entry name" value="Cytochrome_P450_fung"/>
</dbReference>
<dbReference type="CDD" id="cd11065">
    <property type="entry name" value="CYP64-like"/>
    <property type="match status" value="1"/>
</dbReference>
<evidence type="ECO:0000256" key="9">
    <source>
        <dbReference type="ARBA" id="ARBA00023002"/>
    </source>
</evidence>
<evidence type="ECO:0000313" key="16">
    <source>
        <dbReference type="Proteomes" id="UP000250043"/>
    </source>
</evidence>
<dbReference type="GO" id="GO:0020037">
    <property type="term" value="F:heme binding"/>
    <property type="evidence" value="ECO:0007669"/>
    <property type="project" value="InterPro"/>
</dbReference>
<organism evidence="15 16">
    <name type="scientific">Obba rivulosa</name>
    <dbReference type="NCBI Taxonomy" id="1052685"/>
    <lineage>
        <taxon>Eukaryota</taxon>
        <taxon>Fungi</taxon>
        <taxon>Dikarya</taxon>
        <taxon>Basidiomycota</taxon>
        <taxon>Agaricomycotina</taxon>
        <taxon>Agaricomycetes</taxon>
        <taxon>Polyporales</taxon>
        <taxon>Gelatoporiaceae</taxon>
        <taxon>Obba</taxon>
    </lineage>
</organism>
<comment type="similarity">
    <text evidence="4 14">Belongs to the cytochrome P450 family.</text>
</comment>
<dbReference type="GO" id="GO:0005506">
    <property type="term" value="F:iron ion binding"/>
    <property type="evidence" value="ECO:0007669"/>
    <property type="project" value="InterPro"/>
</dbReference>
<evidence type="ECO:0000256" key="5">
    <source>
        <dbReference type="ARBA" id="ARBA00022617"/>
    </source>
</evidence>
<evidence type="ECO:0000256" key="10">
    <source>
        <dbReference type="ARBA" id="ARBA00023004"/>
    </source>
</evidence>
<reference evidence="15 16" key="1">
    <citation type="submission" date="2016-07" db="EMBL/GenBank/DDBJ databases">
        <title>Draft genome of the white-rot fungus Obba rivulosa 3A-2.</title>
        <authorList>
            <consortium name="DOE Joint Genome Institute"/>
            <person name="Miettinen O."/>
            <person name="Riley R."/>
            <person name="Acob R."/>
            <person name="Barry K."/>
            <person name="Cullen D."/>
            <person name="De Vries R."/>
            <person name="Hainaut M."/>
            <person name="Hatakka A."/>
            <person name="Henrissat B."/>
            <person name="Hilden K."/>
            <person name="Kuo R."/>
            <person name="Labutti K."/>
            <person name="Lipzen A."/>
            <person name="Makela M.R."/>
            <person name="Sandor L."/>
            <person name="Spatafora J.W."/>
            <person name="Grigoriev I.V."/>
            <person name="Hibbett D.S."/>
        </authorList>
    </citation>
    <scope>NUCLEOTIDE SEQUENCE [LARGE SCALE GENOMIC DNA]</scope>
    <source>
        <strain evidence="15 16">3A-2</strain>
    </source>
</reference>
<dbReference type="EMBL" id="KV722567">
    <property type="protein sequence ID" value="OCH85714.1"/>
    <property type="molecule type" value="Genomic_DNA"/>
</dbReference>
<dbReference type="SUPFAM" id="SSF48264">
    <property type="entry name" value="Cytochrome P450"/>
    <property type="match status" value="1"/>
</dbReference>
<dbReference type="OrthoDB" id="2789670at2759"/>
<keyword evidence="11 14" id="KW-0503">Monooxygenase</keyword>
<keyword evidence="16" id="KW-1185">Reference proteome</keyword>
<comment type="subcellular location">
    <subcellularLocation>
        <location evidence="2">Membrane</location>
        <topology evidence="2">Single-pass membrane protein</topology>
    </subcellularLocation>
</comment>
<name>A0A8E2ALU7_9APHY</name>
<dbReference type="Proteomes" id="UP000250043">
    <property type="component" value="Unassembled WGS sequence"/>
</dbReference>
<gene>
    <name evidence="15" type="ORF">OBBRIDRAFT_739442</name>
</gene>
<dbReference type="GO" id="GO:0016020">
    <property type="term" value="C:membrane"/>
    <property type="evidence" value="ECO:0007669"/>
    <property type="project" value="UniProtKB-SubCell"/>
</dbReference>
<dbReference type="PANTHER" id="PTHR46300:SF7">
    <property type="entry name" value="P450, PUTATIVE (EUROFUNG)-RELATED"/>
    <property type="match status" value="1"/>
</dbReference>